<proteinExistence type="predicted"/>
<dbReference type="PROSITE" id="PS51257">
    <property type="entry name" value="PROKAR_LIPOPROTEIN"/>
    <property type="match status" value="1"/>
</dbReference>
<comment type="caution">
    <text evidence="1">The sequence shown here is derived from an EMBL/GenBank/DDBJ whole genome shotgun (WGS) entry which is preliminary data.</text>
</comment>
<dbReference type="Proteomes" id="UP000632377">
    <property type="component" value="Unassembled WGS sequence"/>
</dbReference>
<reference evidence="1 2" key="1">
    <citation type="submission" date="2021-01" db="EMBL/GenBank/DDBJ databases">
        <title>Genome public.</title>
        <authorList>
            <person name="Liu C."/>
            <person name="Sun Q."/>
        </authorList>
    </citation>
    <scope>NUCLEOTIDE SEQUENCE [LARGE SCALE GENOMIC DNA]</scope>
    <source>
        <strain evidence="1 2">YIM B02515</strain>
    </source>
</reference>
<keyword evidence="2" id="KW-1185">Reference proteome</keyword>
<sequence>MKKTISLLLIGTMIIMSGCGTKSTANKVSALDVPESRIKVDDKQPSWKTDTKDAKLSWFVNADWWNTKYGEDAVTSKMKEDLKLDVEFQAGNEEVLNTKFASGEIPDIVTVFNGSSVIDKASSWALPLNDLADKYDPYFYQVADKEVMNWYAIDGKTYGYPSFYNTQKDYDKKVLFGTEAFVVRKDIYEAIGSPDLSTPENVIEAAKKAKQLYPKVASLGSGAFGTGTGSWGETLQDLLGTPVQVDGKFYDRNADPEYLKWVKAFNEIYKLGGIPDDTFSDDEQIVAEKLSKGNYFMFVQAGIPQAQVPLQKWYAANPGKQYIAVDGPKDSKKSKPLLSQGGLGGWSVTYISKKCKDPQKAIELFTYMMSPYGRMVTSFGIEGKHYDLNSDGKAVIRPEIIKLRDENPDKFFAEYRFDDVWMFMVDTFRAEHGVVNETPAVTQMFDWTKDKLVPRFEMENINPDPGSIDARNSTNIYQNFATTLLSMVRAKDDNEYNSVWQAHLKFREANGWDNIVKIANEKIASNLKKLGK</sequence>
<name>A0ABS1TER1_9CLOT</name>
<evidence type="ECO:0000313" key="1">
    <source>
        <dbReference type="EMBL" id="MBL4937835.1"/>
    </source>
</evidence>
<dbReference type="EMBL" id="JAESWC010000018">
    <property type="protein sequence ID" value="MBL4937835.1"/>
    <property type="molecule type" value="Genomic_DNA"/>
</dbReference>
<dbReference type="Gene3D" id="3.40.190.10">
    <property type="entry name" value="Periplasmic binding protein-like II"/>
    <property type="match status" value="2"/>
</dbReference>
<gene>
    <name evidence="1" type="ORF">JK636_19185</name>
</gene>
<organism evidence="1 2">
    <name type="scientific">Clostridium rhizosphaerae</name>
    <dbReference type="NCBI Taxonomy" id="2803861"/>
    <lineage>
        <taxon>Bacteria</taxon>
        <taxon>Bacillati</taxon>
        <taxon>Bacillota</taxon>
        <taxon>Clostridia</taxon>
        <taxon>Eubacteriales</taxon>
        <taxon>Clostridiaceae</taxon>
        <taxon>Clostridium</taxon>
    </lineage>
</organism>
<protein>
    <submittedName>
        <fullName evidence="1">Sugar ABC transporter substrate-binding protein</fullName>
    </submittedName>
</protein>
<accession>A0ABS1TER1</accession>
<dbReference type="RefSeq" id="WP_202750579.1">
    <property type="nucleotide sequence ID" value="NZ_JAESWC010000018.1"/>
</dbReference>
<dbReference type="InterPro" id="IPR050490">
    <property type="entry name" value="Bact_solute-bd_prot1"/>
</dbReference>
<dbReference type="PANTHER" id="PTHR43649:SF12">
    <property type="entry name" value="DIACETYLCHITOBIOSE BINDING PROTEIN DASA"/>
    <property type="match status" value="1"/>
</dbReference>
<evidence type="ECO:0000313" key="2">
    <source>
        <dbReference type="Proteomes" id="UP000632377"/>
    </source>
</evidence>
<dbReference type="PANTHER" id="PTHR43649">
    <property type="entry name" value="ARABINOSE-BINDING PROTEIN-RELATED"/>
    <property type="match status" value="1"/>
</dbReference>
<dbReference type="SUPFAM" id="SSF53850">
    <property type="entry name" value="Periplasmic binding protein-like II"/>
    <property type="match status" value="1"/>
</dbReference>